<dbReference type="AlphaFoldDB" id="X0YDL9"/>
<evidence type="ECO:0000313" key="1">
    <source>
        <dbReference type="EMBL" id="GAG53949.1"/>
    </source>
</evidence>
<dbReference type="EMBL" id="BART01008405">
    <property type="protein sequence ID" value="GAG53949.1"/>
    <property type="molecule type" value="Genomic_DNA"/>
</dbReference>
<sequence>MFISMERKIITLMLLRTDNSSNKKNIENSALEVSRFKNFY</sequence>
<accession>X0YDL9</accession>
<proteinExistence type="predicted"/>
<organism evidence="1">
    <name type="scientific">marine sediment metagenome</name>
    <dbReference type="NCBI Taxonomy" id="412755"/>
    <lineage>
        <taxon>unclassified sequences</taxon>
        <taxon>metagenomes</taxon>
        <taxon>ecological metagenomes</taxon>
    </lineage>
</organism>
<gene>
    <name evidence="1" type="ORF">S01H4_18915</name>
</gene>
<comment type="caution">
    <text evidence="1">The sequence shown here is derived from an EMBL/GenBank/DDBJ whole genome shotgun (WGS) entry which is preliminary data.</text>
</comment>
<name>X0YDL9_9ZZZZ</name>
<protein>
    <submittedName>
        <fullName evidence="1">Uncharacterized protein</fullName>
    </submittedName>
</protein>
<reference evidence="1" key="1">
    <citation type="journal article" date="2014" name="Front. Microbiol.">
        <title>High frequency of phylogenetically diverse reductive dehalogenase-homologous genes in deep subseafloor sedimentary metagenomes.</title>
        <authorList>
            <person name="Kawai M."/>
            <person name="Futagami T."/>
            <person name="Toyoda A."/>
            <person name="Takaki Y."/>
            <person name="Nishi S."/>
            <person name="Hori S."/>
            <person name="Arai W."/>
            <person name="Tsubouchi T."/>
            <person name="Morono Y."/>
            <person name="Uchiyama I."/>
            <person name="Ito T."/>
            <person name="Fujiyama A."/>
            <person name="Inagaki F."/>
            <person name="Takami H."/>
        </authorList>
    </citation>
    <scope>NUCLEOTIDE SEQUENCE</scope>
    <source>
        <strain evidence="1">Expedition CK06-06</strain>
    </source>
</reference>